<dbReference type="InterPro" id="IPR023389">
    <property type="entry name" value="DOPA-like_sf"/>
</dbReference>
<dbReference type="Gene3D" id="3.30.70.1240">
    <property type="entry name" value="DOPA-like domains"/>
    <property type="match status" value="1"/>
</dbReference>
<dbReference type="Pfam" id="PF08883">
    <property type="entry name" value="DOPA_dioxygen"/>
    <property type="match status" value="1"/>
</dbReference>
<sequence>MHDEVRSNGNPGPDPAGAIADWHAHVYFDAASRDAALALRAGLDAAFGARIALGRVHDRPVGPHPCWSYQIAFAPDVLGGLVAWLALHHGALDVLLHPNTGDALRDHRDRALWFGHSHDLALQAVGG</sequence>
<evidence type="ECO:0000313" key="2">
    <source>
        <dbReference type="Proteomes" id="UP000177515"/>
    </source>
</evidence>
<keyword evidence="2" id="KW-1185">Reference proteome</keyword>
<dbReference type="PIRSF" id="PIRSF028139">
    <property type="entry name" value="DOPA-diox_rel_Mll2280"/>
    <property type="match status" value="1"/>
</dbReference>
<dbReference type="EMBL" id="CP017754">
    <property type="protein sequence ID" value="AOZ05672.1"/>
    <property type="molecule type" value="Genomic_DNA"/>
</dbReference>
<evidence type="ECO:0000313" key="1">
    <source>
        <dbReference type="EMBL" id="AOZ05672.1"/>
    </source>
</evidence>
<dbReference type="PANTHER" id="PTHR36423:SF2">
    <property type="entry name" value="AFR070WP"/>
    <property type="match status" value="1"/>
</dbReference>
<organism evidence="1 2">
    <name type="scientific">Cupriavidus malaysiensis</name>
    <dbReference type="NCBI Taxonomy" id="367825"/>
    <lineage>
        <taxon>Bacteria</taxon>
        <taxon>Pseudomonadati</taxon>
        <taxon>Pseudomonadota</taxon>
        <taxon>Betaproteobacteria</taxon>
        <taxon>Burkholderiales</taxon>
        <taxon>Burkholderiaceae</taxon>
        <taxon>Cupriavidus</taxon>
    </lineage>
</organism>
<accession>A0ABM6F2V4</accession>
<proteinExistence type="predicted"/>
<name>A0ABM6F2V4_9BURK</name>
<protein>
    <submittedName>
        <fullName evidence="1">4,5-dioxygenase</fullName>
    </submittedName>
</protein>
<dbReference type="PANTHER" id="PTHR36423">
    <property type="entry name" value="AFR070WP"/>
    <property type="match status" value="1"/>
</dbReference>
<dbReference type="Proteomes" id="UP000177515">
    <property type="component" value="Chromosome 1"/>
</dbReference>
<dbReference type="SUPFAM" id="SSF143410">
    <property type="entry name" value="DOPA-like"/>
    <property type="match status" value="1"/>
</dbReference>
<dbReference type="InterPro" id="IPR014980">
    <property type="entry name" value="DOPA_dioxygen"/>
</dbReference>
<gene>
    <name evidence="1" type="ORF">BKK80_07540</name>
</gene>
<reference evidence="1 2" key="1">
    <citation type="submission" date="2016-10" db="EMBL/GenBank/DDBJ databases">
        <title>Complete genome sequences of three Cupriavidus strains isolated from various Malaysian environments.</title>
        <authorList>
            <person name="Abdullah A.A.-A."/>
            <person name="Shafie N.A.H."/>
            <person name="Lau N.S."/>
        </authorList>
    </citation>
    <scope>NUCLEOTIDE SEQUENCE [LARGE SCALE GENOMIC DNA]</scope>
    <source>
        <strain evidence="1 2">USMAA1020</strain>
    </source>
</reference>
<dbReference type="RefSeq" id="WP_071068802.1">
    <property type="nucleotide sequence ID" value="NZ_CP017754.1"/>
</dbReference>